<evidence type="ECO:0000259" key="2">
    <source>
        <dbReference type="Pfam" id="PF07859"/>
    </source>
</evidence>
<sequence length="316" mass="33984">MTMDAILRHGRLRAVSDEYREMIENAPRLNEIGATGMRAGTAPPTGIASIDGDGTVAVRVVETQGPGGPIPLRVYTPKDRDVPSGIVLSIHAGGYLGIASQADHERNRALVKNVGCAVVAPDYRLAPEDPFPASIEDCWEALQWIAQGGDVGWDTSRIAVGGAGSAGNFAAVVALMARDAGGPDLRLQYIVDAPTDTRCDTPSQAEFADGYGLRRSDLVFVLDQYIDIPDRKYDWRVSPLLAASVRAVAPALVIVGEWDILRDEDAQYANRLQDAGVPTELHIIAQQGHFPDPTHPYRADNLVDEGLRAAFAASHR</sequence>
<comment type="caution">
    <text evidence="3">The sequence shown here is derived from an EMBL/GenBank/DDBJ whole genome shotgun (WGS) entry which is preliminary data.</text>
</comment>
<dbReference type="Gene3D" id="3.40.50.1820">
    <property type="entry name" value="alpha/beta hydrolase"/>
    <property type="match status" value="1"/>
</dbReference>
<feature type="domain" description="Alpha/beta hydrolase fold-3" evidence="2">
    <location>
        <begin position="87"/>
        <end position="289"/>
    </location>
</feature>
<evidence type="ECO:0000313" key="3">
    <source>
        <dbReference type="EMBL" id="MCP2178097.1"/>
    </source>
</evidence>
<dbReference type="Proteomes" id="UP001206895">
    <property type="component" value="Unassembled WGS sequence"/>
</dbReference>
<accession>A0ABT1HJH9</accession>
<dbReference type="RefSeq" id="WP_253663053.1">
    <property type="nucleotide sequence ID" value="NZ_BAAAJQ010000003.1"/>
</dbReference>
<dbReference type="PANTHER" id="PTHR48081:SF8">
    <property type="entry name" value="ALPHA_BETA HYDROLASE FOLD-3 DOMAIN-CONTAINING PROTEIN-RELATED"/>
    <property type="match status" value="1"/>
</dbReference>
<dbReference type="PANTHER" id="PTHR48081">
    <property type="entry name" value="AB HYDROLASE SUPERFAMILY PROTEIN C4A8.06C"/>
    <property type="match status" value="1"/>
</dbReference>
<dbReference type="Pfam" id="PF07859">
    <property type="entry name" value="Abhydrolase_3"/>
    <property type="match status" value="1"/>
</dbReference>
<proteinExistence type="predicted"/>
<protein>
    <submittedName>
        <fullName evidence="3">Acetyl esterase</fullName>
    </submittedName>
</protein>
<dbReference type="InterPro" id="IPR050300">
    <property type="entry name" value="GDXG_lipolytic_enzyme"/>
</dbReference>
<organism evidence="3 4">
    <name type="scientific">Williamsia maris</name>
    <dbReference type="NCBI Taxonomy" id="72806"/>
    <lineage>
        <taxon>Bacteria</taxon>
        <taxon>Bacillati</taxon>
        <taxon>Actinomycetota</taxon>
        <taxon>Actinomycetes</taxon>
        <taxon>Mycobacteriales</taxon>
        <taxon>Nocardiaceae</taxon>
        <taxon>Williamsia</taxon>
    </lineage>
</organism>
<evidence type="ECO:0000313" key="4">
    <source>
        <dbReference type="Proteomes" id="UP001206895"/>
    </source>
</evidence>
<evidence type="ECO:0000256" key="1">
    <source>
        <dbReference type="ARBA" id="ARBA00022801"/>
    </source>
</evidence>
<name>A0ABT1HJH9_9NOCA</name>
<reference evidence="3 4" key="1">
    <citation type="submission" date="2022-06" db="EMBL/GenBank/DDBJ databases">
        <title>Genomic Encyclopedia of Archaeal and Bacterial Type Strains, Phase II (KMG-II): from individual species to whole genera.</title>
        <authorList>
            <person name="Goeker M."/>
        </authorList>
    </citation>
    <scope>NUCLEOTIDE SEQUENCE [LARGE SCALE GENOMIC DNA]</scope>
    <source>
        <strain evidence="3 4">DSM 44693</strain>
    </source>
</reference>
<dbReference type="EMBL" id="JAMTCJ010000004">
    <property type="protein sequence ID" value="MCP2178097.1"/>
    <property type="molecule type" value="Genomic_DNA"/>
</dbReference>
<dbReference type="InterPro" id="IPR013094">
    <property type="entry name" value="AB_hydrolase_3"/>
</dbReference>
<keyword evidence="1" id="KW-0378">Hydrolase</keyword>
<keyword evidence="4" id="KW-1185">Reference proteome</keyword>
<dbReference type="SUPFAM" id="SSF53474">
    <property type="entry name" value="alpha/beta-Hydrolases"/>
    <property type="match status" value="1"/>
</dbReference>
<dbReference type="InterPro" id="IPR029058">
    <property type="entry name" value="AB_hydrolase_fold"/>
</dbReference>
<gene>
    <name evidence="3" type="ORF">LX13_003938</name>
</gene>